<dbReference type="Proteomes" id="UP000091967">
    <property type="component" value="Unassembled WGS sequence"/>
</dbReference>
<feature type="coiled-coil region" evidence="1">
    <location>
        <begin position="360"/>
        <end position="394"/>
    </location>
</feature>
<sequence length="440" mass="50287">MPALSVPSPYNGYPRNVLSVFHRFHVLTGEWPWQLVEYFEPRYWSYQLVYRFYSLIKNELPRTGSVTLDDLVKYLFDKSAQHPMSKYRCVLSNKVIGQAIDWMSEKRQELISGFRYETRRRSATCGRDSEPMQNHASDSRKRSAGSAASNEEAQTPAAFAKKRLMVTFKFPPKPVGDCITVEGDESDQTTAHGSIDQANGERSNMYLQTGLITPVGENGFAEESPFLDVTFKTFEEAQKAYTAYLKGEITTSGNVIRRSEDQIEATSRRHRDLVRKMLQDDARKDNAASEVAEAQQRMYHAEELHHTEAEALREARRRAISNPSAAGPAQEIAELAQRERESGQQRESQRAIVEAKQRVLVEIMTVLKNAEAEAEVLQNRVIELGEAKETEEKNQRDLTILRRLIRLGPKLVDLVDELLGDRDIDEWSKEIVHDMAQFEE</sequence>
<dbReference type="AlphaFoldDB" id="A0A1B8AVN5"/>
<accession>A0A1B8AVN5</accession>
<evidence type="ECO:0000313" key="4">
    <source>
        <dbReference type="Proteomes" id="UP000091967"/>
    </source>
</evidence>
<evidence type="ECO:0000256" key="2">
    <source>
        <dbReference type="SAM" id="MobiDB-lite"/>
    </source>
</evidence>
<organism evidence="3 4">
    <name type="scientific">Fusarium poae</name>
    <dbReference type="NCBI Taxonomy" id="36050"/>
    <lineage>
        <taxon>Eukaryota</taxon>
        <taxon>Fungi</taxon>
        <taxon>Dikarya</taxon>
        <taxon>Ascomycota</taxon>
        <taxon>Pezizomycotina</taxon>
        <taxon>Sordariomycetes</taxon>
        <taxon>Hypocreomycetidae</taxon>
        <taxon>Hypocreales</taxon>
        <taxon>Nectriaceae</taxon>
        <taxon>Fusarium</taxon>
    </lineage>
</organism>
<protein>
    <submittedName>
        <fullName evidence="3">Uncharacterized protein</fullName>
    </submittedName>
</protein>
<keyword evidence="4" id="KW-1185">Reference proteome</keyword>
<name>A0A1B8AVN5_FUSPO</name>
<evidence type="ECO:0000313" key="3">
    <source>
        <dbReference type="EMBL" id="OBS24550.1"/>
    </source>
</evidence>
<gene>
    <name evidence="3" type="ORF">FPOA_05091</name>
</gene>
<reference evidence="3 4" key="1">
    <citation type="submission" date="2016-06" db="EMBL/GenBank/DDBJ databases">
        <title>Living apart together: crosstalk between the core and supernumerary genomes in a fungal plant pathogen.</title>
        <authorList>
            <person name="Vanheule A."/>
            <person name="Audenaert K."/>
            <person name="Warris S."/>
            <person name="Van De Geest H."/>
            <person name="Schijlen E."/>
            <person name="Hofte M."/>
            <person name="De Saeger S."/>
            <person name="Haesaert G."/>
            <person name="Waalwijk C."/>
            <person name="Van Der Lee T."/>
        </authorList>
    </citation>
    <scope>NUCLEOTIDE SEQUENCE [LARGE SCALE GENOMIC DNA]</scope>
    <source>
        <strain evidence="3 4">2516</strain>
    </source>
</reference>
<dbReference type="EMBL" id="LYXU01000002">
    <property type="protein sequence ID" value="OBS24550.1"/>
    <property type="molecule type" value="Genomic_DNA"/>
</dbReference>
<feature type="region of interest" description="Disordered" evidence="2">
    <location>
        <begin position="122"/>
        <end position="154"/>
    </location>
</feature>
<keyword evidence="1" id="KW-0175">Coiled coil</keyword>
<comment type="caution">
    <text evidence="3">The sequence shown here is derived from an EMBL/GenBank/DDBJ whole genome shotgun (WGS) entry which is preliminary data.</text>
</comment>
<feature type="coiled-coil region" evidence="1">
    <location>
        <begin position="256"/>
        <end position="304"/>
    </location>
</feature>
<evidence type="ECO:0000256" key="1">
    <source>
        <dbReference type="SAM" id="Coils"/>
    </source>
</evidence>
<proteinExistence type="predicted"/>
<dbReference type="OMA" id="FEPRYWS"/>